<accession>A0AAD9HV64</accession>
<evidence type="ECO:0000313" key="2">
    <source>
        <dbReference type="Proteomes" id="UP001232148"/>
    </source>
</evidence>
<evidence type="ECO:0000313" key="1">
    <source>
        <dbReference type="EMBL" id="KAK2035102.1"/>
    </source>
</evidence>
<dbReference type="EMBL" id="MU842810">
    <property type="protein sequence ID" value="KAK2035102.1"/>
    <property type="molecule type" value="Genomic_DNA"/>
</dbReference>
<dbReference type="Proteomes" id="UP001232148">
    <property type="component" value="Unassembled WGS sequence"/>
</dbReference>
<gene>
    <name evidence="1" type="ORF">LX32DRAFT_253525</name>
</gene>
<protein>
    <submittedName>
        <fullName evidence="1">Uncharacterized protein</fullName>
    </submittedName>
</protein>
<dbReference type="AlphaFoldDB" id="A0AAD9HV64"/>
<comment type="caution">
    <text evidence="1">The sequence shown here is derived from an EMBL/GenBank/DDBJ whole genome shotgun (WGS) entry which is preliminary data.</text>
</comment>
<proteinExistence type="predicted"/>
<sequence length="201" mass="22068">MEPREVNRGLGLASDVGSRGPACFTIAVCRPVLGWKCQSRTYTSARARARAYVHHLTSFCHLSFPTLSRMLPWPAGSTGQAESRPTASLCLCPRAALLVRCQSCHEGPQLCTCAAGPQACLDAVLLNFCADDVFPCGVLVSDESHSSDSLGREAPLPVSHAHRLIHQPAYMNGVFFGGWFLYRPQFRICFLFCFLRSDFGR</sequence>
<organism evidence="1 2">
    <name type="scientific">Colletotrichum zoysiae</name>
    <dbReference type="NCBI Taxonomy" id="1216348"/>
    <lineage>
        <taxon>Eukaryota</taxon>
        <taxon>Fungi</taxon>
        <taxon>Dikarya</taxon>
        <taxon>Ascomycota</taxon>
        <taxon>Pezizomycotina</taxon>
        <taxon>Sordariomycetes</taxon>
        <taxon>Hypocreomycetidae</taxon>
        <taxon>Glomerellales</taxon>
        <taxon>Glomerellaceae</taxon>
        <taxon>Colletotrichum</taxon>
        <taxon>Colletotrichum graminicola species complex</taxon>
    </lineage>
</organism>
<keyword evidence="2" id="KW-1185">Reference proteome</keyword>
<name>A0AAD9HV64_9PEZI</name>
<reference evidence="1" key="1">
    <citation type="submission" date="2021-06" db="EMBL/GenBank/DDBJ databases">
        <title>Comparative genomics, transcriptomics and evolutionary studies reveal genomic signatures of adaptation to plant cell wall in hemibiotrophic fungi.</title>
        <authorList>
            <consortium name="DOE Joint Genome Institute"/>
            <person name="Baroncelli R."/>
            <person name="Diaz J.F."/>
            <person name="Benocci T."/>
            <person name="Peng M."/>
            <person name="Battaglia E."/>
            <person name="Haridas S."/>
            <person name="Andreopoulos W."/>
            <person name="Labutti K."/>
            <person name="Pangilinan J."/>
            <person name="Floch G.L."/>
            <person name="Makela M.R."/>
            <person name="Henrissat B."/>
            <person name="Grigoriev I.V."/>
            <person name="Crouch J.A."/>
            <person name="De Vries R.P."/>
            <person name="Sukno S.A."/>
            <person name="Thon M.R."/>
        </authorList>
    </citation>
    <scope>NUCLEOTIDE SEQUENCE</scope>
    <source>
        <strain evidence="1">MAFF235873</strain>
    </source>
</reference>